<reference evidence="2" key="1">
    <citation type="journal article" date="2015" name="Nature">
        <title>Complex archaea that bridge the gap between prokaryotes and eukaryotes.</title>
        <authorList>
            <person name="Spang A."/>
            <person name="Saw J.H."/>
            <person name="Jorgensen S.L."/>
            <person name="Zaremba-Niedzwiedzka K."/>
            <person name="Martijn J."/>
            <person name="Lind A.E."/>
            <person name="van Eijk R."/>
            <person name="Schleper C."/>
            <person name="Guy L."/>
            <person name="Ettema T.J."/>
        </authorList>
    </citation>
    <scope>NUCLEOTIDE SEQUENCE</scope>
</reference>
<accession>A0A0F9S917</accession>
<dbReference type="PANTHER" id="PTHR30510">
    <property type="entry name" value="UPF0229 PROTEIN YEAH"/>
    <property type="match status" value="1"/>
</dbReference>
<comment type="caution">
    <text evidence="2">The sequence shown here is derived from an EMBL/GenBank/DDBJ whole genome shotgun (WGS) entry which is preliminary data.</text>
</comment>
<evidence type="ECO:0000313" key="2">
    <source>
        <dbReference type="EMBL" id="KKN25843.1"/>
    </source>
</evidence>
<proteinExistence type="predicted"/>
<dbReference type="Pfam" id="PF04285">
    <property type="entry name" value="DUF444"/>
    <property type="match status" value="2"/>
</dbReference>
<protein>
    <recommendedName>
        <fullName evidence="3">DUF444 family protein</fullName>
    </recommendedName>
</protein>
<gene>
    <name evidence="2" type="ORF">LCGC14_0880750</name>
</gene>
<dbReference type="PANTHER" id="PTHR30510:SF2">
    <property type="entry name" value="UPF0229 PROTEIN YEAH"/>
    <property type="match status" value="1"/>
</dbReference>
<feature type="region of interest" description="Disordered" evidence="1">
    <location>
        <begin position="47"/>
        <end position="88"/>
    </location>
</feature>
<feature type="compositionally biased region" description="Low complexity" evidence="1">
    <location>
        <begin position="68"/>
        <end position="80"/>
    </location>
</feature>
<evidence type="ECO:0008006" key="3">
    <source>
        <dbReference type="Google" id="ProtNLM"/>
    </source>
</evidence>
<dbReference type="EMBL" id="LAZR01002767">
    <property type="protein sequence ID" value="KKN25843.1"/>
    <property type="molecule type" value="Genomic_DNA"/>
</dbReference>
<sequence length="224" mass="25421">MKQDHARFRKIIRGKIRKNLKQFITNGSLQGRKGKDRISIPMPHIGLPRFKFDDQQRGGLGQGDGEVGDPIGPGQQQPGSGQAGQGEGDHMMEVDVSIDELAEILGEELKLPNIQPKGDKNISTDRHRYTGIQRTGPEGLKHFRRTYKETLKREISTGTYDPNNPIFIPQQSDKRFRSRKTIVDPTTNAVIIYMMDVSGSMGEEQKEIVRTESFWIDAWLTKQY</sequence>
<name>A0A0F9S917_9ZZZZ</name>
<feature type="non-terminal residue" evidence="2">
    <location>
        <position position="224"/>
    </location>
</feature>
<organism evidence="2">
    <name type="scientific">marine sediment metagenome</name>
    <dbReference type="NCBI Taxonomy" id="412755"/>
    <lineage>
        <taxon>unclassified sequences</taxon>
        <taxon>metagenomes</taxon>
        <taxon>ecological metagenomes</taxon>
    </lineage>
</organism>
<dbReference type="InterPro" id="IPR006698">
    <property type="entry name" value="UPF0229"/>
</dbReference>
<evidence type="ECO:0000256" key="1">
    <source>
        <dbReference type="SAM" id="MobiDB-lite"/>
    </source>
</evidence>
<dbReference type="AlphaFoldDB" id="A0A0F9S917"/>